<reference evidence="3 4" key="1">
    <citation type="submission" date="2015-07" db="EMBL/GenBank/DDBJ databases">
        <title>Whole genome sequence of Thermanaerothrix daxensis DSM 23592.</title>
        <authorList>
            <person name="Hemp J."/>
            <person name="Ward L.M."/>
            <person name="Pace L.A."/>
            <person name="Fischer W.W."/>
        </authorList>
    </citation>
    <scope>NUCLEOTIDE SEQUENCE [LARGE SCALE GENOMIC DNA]</scope>
    <source>
        <strain evidence="3 4">GNS-1</strain>
    </source>
</reference>
<evidence type="ECO:0000256" key="1">
    <source>
        <dbReference type="ARBA" id="ARBA00006056"/>
    </source>
</evidence>
<dbReference type="Pfam" id="PF02615">
    <property type="entry name" value="Ldh_2"/>
    <property type="match status" value="1"/>
</dbReference>
<evidence type="ECO:0000313" key="3">
    <source>
        <dbReference type="EMBL" id="KPL82584.1"/>
    </source>
</evidence>
<dbReference type="Gene3D" id="3.30.1370.60">
    <property type="entry name" value="Hypothetical oxidoreductase yiak, domain 2"/>
    <property type="match status" value="1"/>
</dbReference>
<dbReference type="GO" id="GO:0016491">
    <property type="term" value="F:oxidoreductase activity"/>
    <property type="evidence" value="ECO:0007669"/>
    <property type="project" value="UniProtKB-KW"/>
</dbReference>
<dbReference type="RefSeq" id="WP_054522098.1">
    <property type="nucleotide sequence ID" value="NZ_LGKO01000005.1"/>
</dbReference>
<sequence length="369" mass="39913">MPRVLLFQANALKDYMVRFFTHMGVPAEDAHIAADVLLAADLRGVASHGIIRLHTYYGNRIRKGLIDVHSPLQVIRETPATLLLDGGRGLGQVVAYRAMQRCIEKAREVGMAMVTVRNSNHYGIAGYYAMMALPHDMIGISLTNSQPLVAPTYGRKAMLGTNPIAVAAPAGQERPFVLDMATSIVPIGKITVYDKAGLPIPEGWGIDSSGKVTTDPKAVLKGGALLPLGGTALMRGYKGYGLSMVVDILSGVLSGAAYSIEVAQPGEGRPANVGHFFAAIRVDALRPVDEFKADMDRLIRMIRESPKAEGEDRIFIHGEKEFENAERYAREGVPLLTEVVKSLREGGEQVGVPFNLEPLGEREAELDAE</sequence>
<gene>
    <name evidence="3" type="ORF">SE15_10720</name>
</gene>
<dbReference type="PANTHER" id="PTHR11091">
    <property type="entry name" value="OXIDOREDUCTASE-RELATED"/>
    <property type="match status" value="1"/>
</dbReference>
<dbReference type="InterPro" id="IPR036111">
    <property type="entry name" value="Mal/L-sulfo/L-lacto_DH-like_sf"/>
</dbReference>
<evidence type="ECO:0000313" key="4">
    <source>
        <dbReference type="Proteomes" id="UP000050544"/>
    </source>
</evidence>
<protein>
    <submittedName>
        <fullName evidence="3">Malate dehydrogenase</fullName>
    </submittedName>
</protein>
<dbReference type="STRING" id="869279.SE15_10720"/>
<accession>A0A0P6Y118</accession>
<comment type="similarity">
    <text evidence="1">Belongs to the LDH2/MDH2 oxidoreductase family.</text>
</comment>
<name>A0A0P6Y118_9CHLR</name>
<dbReference type="PANTHER" id="PTHR11091:SF0">
    <property type="entry name" value="MALATE DEHYDROGENASE"/>
    <property type="match status" value="1"/>
</dbReference>
<comment type="caution">
    <text evidence="3">The sequence shown here is derived from an EMBL/GenBank/DDBJ whole genome shotgun (WGS) entry which is preliminary data.</text>
</comment>
<organism evidence="3 4">
    <name type="scientific">Thermanaerothrix daxensis</name>
    <dbReference type="NCBI Taxonomy" id="869279"/>
    <lineage>
        <taxon>Bacteria</taxon>
        <taxon>Bacillati</taxon>
        <taxon>Chloroflexota</taxon>
        <taxon>Anaerolineae</taxon>
        <taxon>Anaerolineales</taxon>
        <taxon>Anaerolineaceae</taxon>
        <taxon>Thermanaerothrix</taxon>
    </lineage>
</organism>
<dbReference type="OrthoDB" id="9769447at2"/>
<evidence type="ECO:0000256" key="2">
    <source>
        <dbReference type="ARBA" id="ARBA00023002"/>
    </source>
</evidence>
<dbReference type="Gene3D" id="1.10.1530.10">
    <property type="match status" value="1"/>
</dbReference>
<dbReference type="SUPFAM" id="SSF89733">
    <property type="entry name" value="L-sulfolactate dehydrogenase-like"/>
    <property type="match status" value="1"/>
</dbReference>
<keyword evidence="2" id="KW-0560">Oxidoreductase</keyword>
<dbReference type="InterPro" id="IPR043144">
    <property type="entry name" value="Mal/L-sulf/L-lact_DH-like_ah"/>
</dbReference>
<dbReference type="Proteomes" id="UP000050544">
    <property type="component" value="Unassembled WGS sequence"/>
</dbReference>
<dbReference type="InterPro" id="IPR043143">
    <property type="entry name" value="Mal/L-sulf/L-lact_DH-like_NADP"/>
</dbReference>
<proteinExistence type="inferred from homology"/>
<dbReference type="InterPro" id="IPR003767">
    <property type="entry name" value="Malate/L-lactate_DH-like"/>
</dbReference>
<keyword evidence="4" id="KW-1185">Reference proteome</keyword>
<dbReference type="AlphaFoldDB" id="A0A0P6Y118"/>
<dbReference type="EMBL" id="LGKO01000005">
    <property type="protein sequence ID" value="KPL82584.1"/>
    <property type="molecule type" value="Genomic_DNA"/>
</dbReference>